<sequence>MEKETITNETWTEIQGNLFQELLINSPKNEKLNKRFGSCDTLFHYTSLNGFISIIETQSFYCTNVNFLNDSKEFKYGEETILKAVENLKTNENSSILEKIKNNIELQLKSDKYVTCFSKEGDSLSQWRAYGNDGKGISLGFEFSDLTESFDKYLTGSHIEYDEKTQLEIIEEFIRLIIEFYKKIEDKYNWNGQDFNNLVSKVIIKFLNNVIHTYKHPSFIDEKEYRLQLEIDGNLYKKGDFDILFKSSENLIIPYTIIKNSYSAYLETKEPNETEPIFGLKRLPLNKIIIGPNLSFDIVKIGLEQFLTNKGYENVEIIKSEVPYRK</sequence>
<evidence type="ECO:0000313" key="2">
    <source>
        <dbReference type="Proteomes" id="UP001302806"/>
    </source>
</evidence>
<gene>
    <name evidence="1" type="ORF">RHP51_12750</name>
</gene>
<dbReference type="Proteomes" id="UP001302806">
    <property type="component" value="Chromosome"/>
</dbReference>
<dbReference type="EMBL" id="CP134537">
    <property type="protein sequence ID" value="WNH08039.1"/>
    <property type="molecule type" value="Genomic_DNA"/>
</dbReference>
<dbReference type="Pfam" id="PF11185">
    <property type="entry name" value="DUF2971"/>
    <property type="match status" value="1"/>
</dbReference>
<evidence type="ECO:0000313" key="1">
    <source>
        <dbReference type="EMBL" id="WNH08039.1"/>
    </source>
</evidence>
<name>A0ABY9XQS0_9FLAO</name>
<protein>
    <submittedName>
        <fullName evidence="1">DUF2971 domain-containing protein</fullName>
    </submittedName>
</protein>
<dbReference type="RefSeq" id="WP_415864832.1">
    <property type="nucleotide sequence ID" value="NZ_CP134537.1"/>
</dbReference>
<reference evidence="1 2" key="1">
    <citation type="submission" date="2023-09" db="EMBL/GenBank/DDBJ databases">
        <title>Thalassobella suaedae gen. nov., sp. nov., a marine bacterium of the family Flavobacteriaceae isolated from a halophyte Suaeda japonica.</title>
        <authorList>
            <person name="Lee S.Y."/>
            <person name="Hwang C.Y."/>
        </authorList>
    </citation>
    <scope>NUCLEOTIDE SEQUENCE [LARGE SCALE GENOMIC DNA]</scope>
    <source>
        <strain evidence="1 2">HL-DH14</strain>
    </source>
</reference>
<accession>A0ABY9XQS0</accession>
<proteinExistence type="predicted"/>
<dbReference type="InterPro" id="IPR021352">
    <property type="entry name" value="DUF2971"/>
</dbReference>
<organism evidence="1 2">
    <name type="scientific">Thalassobellus suaedae</name>
    <dbReference type="NCBI Taxonomy" id="3074124"/>
    <lineage>
        <taxon>Bacteria</taxon>
        <taxon>Pseudomonadati</taxon>
        <taxon>Bacteroidota</taxon>
        <taxon>Flavobacteriia</taxon>
        <taxon>Flavobacteriales</taxon>
        <taxon>Flavobacteriaceae</taxon>
        <taxon>Thalassobellus</taxon>
    </lineage>
</organism>